<keyword evidence="5" id="KW-1185">Reference proteome</keyword>
<name>A0ABU0IU70_9CAUL</name>
<dbReference type="EMBL" id="JAUSVS010000007">
    <property type="protein sequence ID" value="MDQ0465552.1"/>
    <property type="molecule type" value="Genomic_DNA"/>
</dbReference>
<proteinExistence type="inferred from homology"/>
<dbReference type="InterPro" id="IPR005031">
    <property type="entry name" value="COQ10_START"/>
</dbReference>
<dbReference type="Proteomes" id="UP001228905">
    <property type="component" value="Unassembled WGS sequence"/>
</dbReference>
<keyword evidence="2" id="KW-0732">Signal</keyword>
<evidence type="ECO:0000313" key="5">
    <source>
        <dbReference type="Proteomes" id="UP001228905"/>
    </source>
</evidence>
<dbReference type="SUPFAM" id="SSF55961">
    <property type="entry name" value="Bet v1-like"/>
    <property type="match status" value="1"/>
</dbReference>
<dbReference type="InterPro" id="IPR023393">
    <property type="entry name" value="START-like_dom_sf"/>
</dbReference>
<evidence type="ECO:0000259" key="3">
    <source>
        <dbReference type="Pfam" id="PF03364"/>
    </source>
</evidence>
<feature type="chain" id="PRO_5045802854" evidence="2">
    <location>
        <begin position="17"/>
        <end position="180"/>
    </location>
</feature>
<sequence length="180" mass="19045">MRLIFLLLAVATPAFAANFNATPQVSVRAEGDGGAASASVDIAAPPAAVWAALTDCAGYPRYMPGVLSCKIVSRGPGWEVREQKIRGLPLMKPLTNVFRADLTPPSRFSFHRVGGDWKRSEGEWRLTAIPGGTHVTYEIHVAMAGAAPAGLVRSSVASGLPRSLEALRRESLARAGKGPQ</sequence>
<evidence type="ECO:0000256" key="1">
    <source>
        <dbReference type="ARBA" id="ARBA00008918"/>
    </source>
</evidence>
<comment type="similarity">
    <text evidence="1">Belongs to the ribosome association toxin RatA family.</text>
</comment>
<organism evidence="4 5">
    <name type="scientific">Caulobacter ginsengisoli</name>
    <dbReference type="NCBI Taxonomy" id="400775"/>
    <lineage>
        <taxon>Bacteria</taxon>
        <taxon>Pseudomonadati</taxon>
        <taxon>Pseudomonadota</taxon>
        <taxon>Alphaproteobacteria</taxon>
        <taxon>Caulobacterales</taxon>
        <taxon>Caulobacteraceae</taxon>
        <taxon>Caulobacter</taxon>
    </lineage>
</organism>
<comment type="caution">
    <text evidence="4">The sequence shown here is derived from an EMBL/GenBank/DDBJ whole genome shotgun (WGS) entry which is preliminary data.</text>
</comment>
<feature type="signal peptide" evidence="2">
    <location>
        <begin position="1"/>
        <end position="16"/>
    </location>
</feature>
<evidence type="ECO:0000313" key="4">
    <source>
        <dbReference type="EMBL" id="MDQ0465552.1"/>
    </source>
</evidence>
<feature type="domain" description="Coenzyme Q-binding protein COQ10 START" evidence="3">
    <location>
        <begin position="42"/>
        <end position="167"/>
    </location>
</feature>
<dbReference type="RefSeq" id="WP_307350977.1">
    <property type="nucleotide sequence ID" value="NZ_JAUSVS010000007.1"/>
</dbReference>
<accession>A0ABU0IU70</accession>
<evidence type="ECO:0000256" key="2">
    <source>
        <dbReference type="SAM" id="SignalP"/>
    </source>
</evidence>
<gene>
    <name evidence="4" type="ORF">QO010_003341</name>
</gene>
<dbReference type="Gene3D" id="3.30.530.20">
    <property type="match status" value="1"/>
</dbReference>
<dbReference type="Pfam" id="PF03364">
    <property type="entry name" value="Polyketide_cyc"/>
    <property type="match status" value="1"/>
</dbReference>
<reference evidence="4 5" key="1">
    <citation type="submission" date="2023-07" db="EMBL/GenBank/DDBJ databases">
        <title>Genomic Encyclopedia of Type Strains, Phase IV (KMG-IV): sequencing the most valuable type-strain genomes for metagenomic binning, comparative biology and taxonomic classification.</title>
        <authorList>
            <person name="Goeker M."/>
        </authorList>
    </citation>
    <scope>NUCLEOTIDE SEQUENCE [LARGE SCALE GENOMIC DNA]</scope>
    <source>
        <strain evidence="4 5">DSM 18695</strain>
    </source>
</reference>
<protein>
    <submittedName>
        <fullName evidence="4">Carbon monoxide dehydrogenase subunit G</fullName>
    </submittedName>
</protein>